<keyword evidence="7" id="KW-0007">Acetylation</keyword>
<dbReference type="SUPFAM" id="SSF47370">
    <property type="entry name" value="Bromodomain"/>
    <property type="match status" value="2"/>
</dbReference>
<dbReference type="SMART" id="SM00297">
    <property type="entry name" value="BROMO"/>
    <property type="match status" value="2"/>
</dbReference>
<feature type="compositionally biased region" description="Basic and acidic residues" evidence="16">
    <location>
        <begin position="871"/>
        <end position="883"/>
    </location>
</feature>
<evidence type="ECO:0000256" key="6">
    <source>
        <dbReference type="ARBA" id="ARBA00022853"/>
    </source>
</evidence>
<dbReference type="CDD" id="cd05497">
    <property type="entry name" value="Bromo_Brdt_I_like"/>
    <property type="match status" value="1"/>
</dbReference>
<reference evidence="19" key="1">
    <citation type="submission" date="2023-08" db="EMBL/GenBank/DDBJ databases">
        <authorList>
            <person name="Alioto T."/>
            <person name="Alioto T."/>
            <person name="Gomez Garrido J."/>
        </authorList>
    </citation>
    <scope>NUCLEOTIDE SEQUENCE</scope>
</reference>
<dbReference type="Pfam" id="PF17105">
    <property type="entry name" value="BRD4_CDT"/>
    <property type="match status" value="1"/>
</dbReference>
<dbReference type="InterPro" id="IPR027353">
    <property type="entry name" value="NET_dom"/>
</dbReference>
<feature type="compositionally biased region" description="Basic and acidic residues" evidence="16">
    <location>
        <begin position="596"/>
        <end position="612"/>
    </location>
</feature>
<proteinExistence type="inferred from homology"/>
<dbReference type="InterPro" id="IPR018359">
    <property type="entry name" value="Bromodomain_CS"/>
</dbReference>
<dbReference type="Gene3D" id="1.20.1270.220">
    <property type="match status" value="1"/>
</dbReference>
<evidence type="ECO:0000313" key="19">
    <source>
        <dbReference type="EMBL" id="CAJ1059746.1"/>
    </source>
</evidence>
<evidence type="ECO:0000256" key="12">
    <source>
        <dbReference type="ARBA" id="ARBA00040998"/>
    </source>
</evidence>
<dbReference type="GO" id="GO:0006338">
    <property type="term" value="P:chromatin remodeling"/>
    <property type="evidence" value="ECO:0007669"/>
    <property type="project" value="TreeGrafter"/>
</dbReference>
<evidence type="ECO:0000256" key="2">
    <source>
        <dbReference type="ARBA" id="ARBA00004286"/>
    </source>
</evidence>
<comment type="subunit">
    <text evidence="14">Homodimer. Interacts with E2F1. Interacts with (acetylated) STAT3; promoting STAT3 recruitment to chromatin. Interacts with CTCF; promoting BRD2 recruitment to chromatin.</text>
</comment>
<dbReference type="PRINTS" id="PR00503">
    <property type="entry name" value="BROMODOMAIN"/>
</dbReference>
<name>A0AAV1FGD6_XYRNO</name>
<accession>A0AAV1FGD6</accession>
<evidence type="ECO:0000259" key="17">
    <source>
        <dbReference type="PROSITE" id="PS50014"/>
    </source>
</evidence>
<evidence type="ECO:0000256" key="1">
    <source>
        <dbReference type="ARBA" id="ARBA00004123"/>
    </source>
</evidence>
<evidence type="ECO:0000256" key="10">
    <source>
        <dbReference type="ARBA" id="ARBA00023163"/>
    </source>
</evidence>
<dbReference type="InterPro" id="IPR001487">
    <property type="entry name" value="Bromodomain"/>
</dbReference>
<evidence type="ECO:0000256" key="8">
    <source>
        <dbReference type="ARBA" id="ARBA00023015"/>
    </source>
</evidence>
<dbReference type="CDD" id="cd05498">
    <property type="entry name" value="Bromo_Brdt_II_like"/>
    <property type="match status" value="1"/>
</dbReference>
<dbReference type="Gene3D" id="1.20.920.10">
    <property type="entry name" value="Bromodomain-like"/>
    <property type="match status" value="2"/>
</dbReference>
<dbReference type="PANTHER" id="PTHR22880">
    <property type="entry name" value="FALZ-RELATED BROMODOMAIN-CONTAINING PROTEINS"/>
    <property type="match status" value="1"/>
</dbReference>
<evidence type="ECO:0000256" key="7">
    <source>
        <dbReference type="ARBA" id="ARBA00022990"/>
    </source>
</evidence>
<protein>
    <recommendedName>
        <fullName evidence="12">Bromodomain-containing protein 2</fullName>
    </recommendedName>
</protein>
<evidence type="ECO:0000256" key="16">
    <source>
        <dbReference type="SAM" id="MobiDB-lite"/>
    </source>
</evidence>
<dbReference type="FunFam" id="1.20.920.10:FF:000002">
    <property type="entry name" value="Bromodomain-containing protein 4"/>
    <property type="match status" value="1"/>
</dbReference>
<gene>
    <name evidence="19" type="ORF">XNOV1_A014074</name>
</gene>
<keyword evidence="5" id="KW-0677">Repeat</keyword>
<comment type="subcellular location">
    <subcellularLocation>
        <location evidence="2">Chromosome</location>
    </subcellularLocation>
    <subcellularLocation>
        <location evidence="1">Nucleus</location>
    </subcellularLocation>
</comment>
<dbReference type="PANTHER" id="PTHR22880:SF240">
    <property type="entry name" value="BROMODOMAIN-CONTAINING PROTEIN 2"/>
    <property type="match status" value="1"/>
</dbReference>
<keyword evidence="4" id="KW-0597">Phosphoprotein</keyword>
<dbReference type="EMBL" id="OY660870">
    <property type="protein sequence ID" value="CAJ1059746.1"/>
    <property type="molecule type" value="Genomic_DNA"/>
</dbReference>
<feature type="domain" description="Bromo" evidence="17">
    <location>
        <begin position="279"/>
        <end position="351"/>
    </location>
</feature>
<feature type="region of interest" description="Disordered" evidence="16">
    <location>
        <begin position="579"/>
        <end position="706"/>
    </location>
</feature>
<dbReference type="AlphaFoldDB" id="A0AAV1FGD6"/>
<dbReference type="InterPro" id="IPR050935">
    <property type="entry name" value="Bromo_chromatin_reader"/>
</dbReference>
<evidence type="ECO:0000256" key="13">
    <source>
        <dbReference type="ARBA" id="ARBA00044509"/>
    </source>
</evidence>
<evidence type="ECO:0000313" key="20">
    <source>
        <dbReference type="Proteomes" id="UP001178508"/>
    </source>
</evidence>
<evidence type="ECO:0000256" key="9">
    <source>
        <dbReference type="ARBA" id="ARBA00023117"/>
    </source>
</evidence>
<keyword evidence="3" id="KW-0158">Chromosome</keyword>
<feature type="compositionally biased region" description="Basic and acidic residues" evidence="16">
    <location>
        <begin position="839"/>
        <end position="855"/>
    </location>
</feature>
<dbReference type="InterPro" id="IPR031354">
    <property type="entry name" value="BRD4_CDT"/>
</dbReference>
<keyword evidence="20" id="KW-1185">Reference proteome</keyword>
<evidence type="ECO:0000256" key="11">
    <source>
        <dbReference type="ARBA" id="ARBA00023242"/>
    </source>
</evidence>
<keyword evidence="10" id="KW-0804">Transcription</keyword>
<dbReference type="FunFam" id="1.20.920.10:FF:000003">
    <property type="entry name" value="Bromodomain-containing protein 2"/>
    <property type="match status" value="1"/>
</dbReference>
<dbReference type="InterPro" id="IPR038336">
    <property type="entry name" value="NET_sf"/>
</dbReference>
<feature type="region of interest" description="Disordered" evidence="16">
    <location>
        <begin position="369"/>
        <end position="415"/>
    </location>
</feature>
<evidence type="ECO:0000256" key="15">
    <source>
        <dbReference type="PROSITE-ProRule" id="PRU00035"/>
    </source>
</evidence>
<feature type="compositionally biased region" description="Basic and acidic residues" evidence="16">
    <location>
        <begin position="755"/>
        <end position="772"/>
    </location>
</feature>
<sequence length="957" mass="107751">MSDVKVRPTVSANPSPPEVINSKTPGRVTNQLQYLEKVVIKALWRHQFSWPFRQPVDAVALRLPDYYTIIKNPMDLGTIKKRLQNRYYWQGLDCIKDFNTMFTNCYVYNQPGDDVVIMAQTMEKLFLQKISKMPREECDITETTAKEPAKSRKTNTGAIKQRSPVSEVVLQQMVTVIPPDVPQLTKPIQLPSHIDATIKHGCKRKAELIAATTTSGITSSEVSPPEDHPAPCTLIPRRGSGRPIKPPKKDLPSFDERKVRLSEQLRCCNDILKELLSKRHYMYAWPFHAPVDAVALGLHDYCDIIKQPMDLSTIKKKMDHREYANAKEFAADIRLMFSNCYKYNPPAHEVVYMARKLQEVFEDRFLKVPQEPEAGPSPHHQVKTGKGHTVGNESTSASSDSESSSETESSSEEVAVQLTSLGERLKAVSDQLKSLMQEPQQKKKKKDKLKKEKRSKIKSIAKLTHKSSKYKRIVEKVANIRSSAVHGNRHDIHGVHPKCKTEVSSKPVTYQEKRKLKEDVTKLSGNKLGKLVKIIHARESCLRDSTLEEIEVDFELLKSSTLRALQKFVGACLKKRNKNVGNKKQVKSSGGSKAGKTKEAEKPEVGSKEQHFMKNKPVAKASPSSDLRHPSHLTDNSSHSSSSPSSSNTSSSDSEAVPKTKKKKRTSFQKTKLSESHPAGIKQISGTKDLTNTTAKTSQPSPAVYQSETTCDGLTFSPPDLSTLLSPMVSPGVMLNWAGAIFEQDLVLSPLRPPQSKDESRSNSRSPEEFPDRQMTSVLSTNTAGKSTEEEKTEIARKEIVLKNAVSWMKLVRQSRTQTLIKSSKESFQQFKKAVVEKEDREKALKKKGEERNMERQTPGKSSFPGPCKAQVKERPIKEKPDSPHGICTEASVDSPMNEEQKKSSLETQPETTQFPVDREREMARRKEQERRRQEAMSSIDMSWQREIMTAFELSLD</sequence>
<feature type="compositionally biased region" description="Low complexity" evidence="16">
    <location>
        <begin position="393"/>
        <end position="402"/>
    </location>
</feature>
<evidence type="ECO:0000256" key="14">
    <source>
        <dbReference type="ARBA" id="ARBA00046861"/>
    </source>
</evidence>
<dbReference type="InterPro" id="IPR043509">
    <property type="entry name" value="Bromo_Brdt_II"/>
</dbReference>
<feature type="region of interest" description="Disordered" evidence="16">
    <location>
        <begin position="839"/>
        <end position="939"/>
    </location>
</feature>
<feature type="compositionally biased region" description="Polar residues" evidence="16">
    <location>
        <begin position="906"/>
        <end position="915"/>
    </location>
</feature>
<keyword evidence="9 15" id="KW-0103">Bromodomain</keyword>
<dbReference type="Pfam" id="PF17035">
    <property type="entry name" value="BET"/>
    <property type="match status" value="1"/>
</dbReference>
<feature type="compositionally biased region" description="Polar residues" evidence="16">
    <location>
        <begin position="774"/>
        <end position="786"/>
    </location>
</feature>
<evidence type="ECO:0000256" key="4">
    <source>
        <dbReference type="ARBA" id="ARBA00022553"/>
    </source>
</evidence>
<dbReference type="Pfam" id="PF00439">
    <property type="entry name" value="Bromodomain"/>
    <property type="match status" value="2"/>
</dbReference>
<dbReference type="PROSITE" id="PS50014">
    <property type="entry name" value="BROMODOMAIN_2"/>
    <property type="match status" value="2"/>
</dbReference>
<keyword evidence="6" id="KW-0156">Chromatin regulator</keyword>
<feature type="compositionally biased region" description="Polar residues" evidence="16">
    <location>
        <begin position="684"/>
        <end position="706"/>
    </location>
</feature>
<keyword evidence="11" id="KW-0539">Nucleus</keyword>
<dbReference type="PROSITE" id="PS51525">
    <property type="entry name" value="NET"/>
    <property type="match status" value="1"/>
</dbReference>
<dbReference type="InterPro" id="IPR043508">
    <property type="entry name" value="Bromo_Brdt_I"/>
</dbReference>
<feature type="compositionally biased region" description="Low complexity" evidence="16">
    <location>
        <begin position="633"/>
        <end position="654"/>
    </location>
</feature>
<feature type="region of interest" description="Disordered" evidence="16">
    <location>
        <begin position="1"/>
        <end position="23"/>
    </location>
</feature>
<dbReference type="GO" id="GO:0005634">
    <property type="term" value="C:nucleus"/>
    <property type="evidence" value="ECO:0007669"/>
    <property type="project" value="UniProtKB-SubCell"/>
</dbReference>
<dbReference type="InterPro" id="IPR036427">
    <property type="entry name" value="Bromodomain-like_sf"/>
</dbReference>
<dbReference type="Proteomes" id="UP001178508">
    <property type="component" value="Chromosome 7"/>
</dbReference>
<evidence type="ECO:0000256" key="3">
    <source>
        <dbReference type="ARBA" id="ARBA00022454"/>
    </source>
</evidence>
<comment type="similarity">
    <text evidence="13">Belongs to the BET family.</text>
</comment>
<feature type="region of interest" description="Disordered" evidence="16">
    <location>
        <begin position="432"/>
        <end position="458"/>
    </location>
</feature>
<feature type="compositionally biased region" description="Basic and acidic residues" evidence="16">
    <location>
        <begin position="917"/>
        <end position="935"/>
    </location>
</feature>
<evidence type="ECO:0000259" key="18">
    <source>
        <dbReference type="PROSITE" id="PS51525"/>
    </source>
</evidence>
<feature type="region of interest" description="Disordered" evidence="16">
    <location>
        <begin position="750"/>
        <end position="793"/>
    </location>
</feature>
<organism evidence="19 20">
    <name type="scientific">Xyrichtys novacula</name>
    <name type="common">Pearly razorfish</name>
    <name type="synonym">Hemipteronotus novacula</name>
    <dbReference type="NCBI Taxonomy" id="13765"/>
    <lineage>
        <taxon>Eukaryota</taxon>
        <taxon>Metazoa</taxon>
        <taxon>Chordata</taxon>
        <taxon>Craniata</taxon>
        <taxon>Vertebrata</taxon>
        <taxon>Euteleostomi</taxon>
        <taxon>Actinopterygii</taxon>
        <taxon>Neopterygii</taxon>
        <taxon>Teleostei</taxon>
        <taxon>Neoteleostei</taxon>
        <taxon>Acanthomorphata</taxon>
        <taxon>Eupercaria</taxon>
        <taxon>Labriformes</taxon>
        <taxon>Labridae</taxon>
        <taxon>Xyrichtys</taxon>
    </lineage>
</organism>
<feature type="domain" description="Bromo" evidence="17">
    <location>
        <begin position="44"/>
        <end position="116"/>
    </location>
</feature>
<feature type="domain" description="NET" evidence="18">
    <location>
        <begin position="498"/>
        <end position="580"/>
    </location>
</feature>
<dbReference type="GO" id="GO:0000785">
    <property type="term" value="C:chromatin"/>
    <property type="evidence" value="ECO:0007669"/>
    <property type="project" value="TreeGrafter"/>
</dbReference>
<feature type="compositionally biased region" description="Basic residues" evidence="16">
    <location>
        <begin position="442"/>
        <end position="458"/>
    </location>
</feature>
<keyword evidence="8" id="KW-0805">Transcription regulation</keyword>
<evidence type="ECO:0000256" key="5">
    <source>
        <dbReference type="ARBA" id="ARBA00022737"/>
    </source>
</evidence>
<dbReference type="PROSITE" id="PS00633">
    <property type="entry name" value="BROMODOMAIN_1"/>
    <property type="match status" value="1"/>
</dbReference>
<dbReference type="GO" id="GO:0006355">
    <property type="term" value="P:regulation of DNA-templated transcription"/>
    <property type="evidence" value="ECO:0007669"/>
    <property type="project" value="TreeGrafter"/>
</dbReference>